<evidence type="ECO:0000256" key="2">
    <source>
        <dbReference type="ARBA" id="ARBA00022729"/>
    </source>
</evidence>
<dbReference type="AlphaFoldDB" id="A0A8C4PW84"/>
<feature type="transmembrane region" description="Helical" evidence="5">
    <location>
        <begin position="12"/>
        <end position="30"/>
    </location>
</feature>
<feature type="domain" description="LRRCT" evidence="6">
    <location>
        <begin position="291"/>
        <end position="343"/>
    </location>
</feature>
<dbReference type="Pfam" id="PF13855">
    <property type="entry name" value="LRR_8"/>
    <property type="match status" value="2"/>
</dbReference>
<dbReference type="InterPro" id="IPR001611">
    <property type="entry name" value="Leu-rich_rpt"/>
</dbReference>
<evidence type="ECO:0000313" key="7">
    <source>
        <dbReference type="Ensembl" id="ENSEBUP00000000194.1"/>
    </source>
</evidence>
<dbReference type="PROSITE" id="PS51450">
    <property type="entry name" value="LRR"/>
    <property type="match status" value="4"/>
</dbReference>
<keyword evidence="8" id="KW-1185">Reference proteome</keyword>
<evidence type="ECO:0000256" key="5">
    <source>
        <dbReference type="SAM" id="Phobius"/>
    </source>
</evidence>
<evidence type="ECO:0000313" key="8">
    <source>
        <dbReference type="Proteomes" id="UP000694388"/>
    </source>
</evidence>
<dbReference type="InterPro" id="IPR000483">
    <property type="entry name" value="Cys-rich_flank_reg_C"/>
</dbReference>
<reference evidence="7" key="1">
    <citation type="submission" date="2025-08" db="UniProtKB">
        <authorList>
            <consortium name="Ensembl"/>
        </authorList>
    </citation>
    <scope>IDENTIFICATION</scope>
</reference>
<feature type="transmembrane region" description="Helical" evidence="5">
    <location>
        <begin position="360"/>
        <end position="382"/>
    </location>
</feature>
<keyword evidence="5" id="KW-0472">Membrane</keyword>
<dbReference type="Gene3D" id="3.80.10.10">
    <property type="entry name" value="Ribonuclease Inhibitor"/>
    <property type="match status" value="1"/>
</dbReference>
<keyword evidence="3" id="KW-0677">Repeat</keyword>
<name>A0A8C4PW84_EPTBU</name>
<dbReference type="SUPFAM" id="SSF52058">
    <property type="entry name" value="L domain-like"/>
    <property type="match status" value="1"/>
</dbReference>
<accession>A0A8C4PW84</accession>
<dbReference type="InterPro" id="IPR032675">
    <property type="entry name" value="LRR_dom_sf"/>
</dbReference>
<dbReference type="GeneTree" id="ENSGT00940000154909"/>
<keyword evidence="5" id="KW-0812">Transmembrane</keyword>
<evidence type="ECO:0000256" key="4">
    <source>
        <dbReference type="ARBA" id="ARBA00023180"/>
    </source>
</evidence>
<reference evidence="7" key="2">
    <citation type="submission" date="2025-09" db="UniProtKB">
        <authorList>
            <consortium name="Ensembl"/>
        </authorList>
    </citation>
    <scope>IDENTIFICATION</scope>
</reference>
<dbReference type="InterPro" id="IPR050467">
    <property type="entry name" value="LRFN"/>
</dbReference>
<keyword evidence="4" id="KW-0325">Glycoprotein</keyword>
<protein>
    <submittedName>
        <fullName evidence="7">Leucine rich repeat transmembrane neuronal 4</fullName>
    </submittedName>
</protein>
<evidence type="ECO:0000259" key="6">
    <source>
        <dbReference type="SMART" id="SM00082"/>
    </source>
</evidence>
<dbReference type="SMART" id="SM00082">
    <property type="entry name" value="LRRCT"/>
    <property type="match status" value="1"/>
</dbReference>
<sequence>CLLLRRQIIRGLSSVGVILTSSVLLAISSSREHCSYSHLLLCSSSTFCQLSFILSSFICFSRLRRLTWLYIDHNFVQTVSPGAFSGVHRLRELILGSNRIGDLDASTFQPLPNIRNLDLSYNRLEHLAPGLFSGLRKLQSLQLRANAIRSLPNRPFRDCRALEFLDLGYNRLRALPRTSFTGLKHLTELHVERNRVVRVDVIRLGPRLPNLRALYLKLNRIDMLSHIPPPRWTSLQVLDLSGNGIQQLKPEIMERLPNLEELKLDSNKLEVLEPDAFMSLSSLVFLSLTGNPWACDERLCGLAAWLHSFKGHHGGGMLCAGPEQLAGDNVLEALESHNLFSSPSPPSPEHDLEQMSLQKVVAGCAALILSVLVILLVVFISWRRYPASVRHLQAATSGGKRHGFGGSREAAGTGVQTTSQAAIIPLEYYVDYKTTNADFEANIWQPRCESHHELIPICHQSIAQTLPQYNNFVMKDWTNI</sequence>
<keyword evidence="5" id="KW-1133">Transmembrane helix</keyword>
<dbReference type="InterPro" id="IPR003591">
    <property type="entry name" value="Leu-rich_rpt_typical-subtyp"/>
</dbReference>
<dbReference type="PANTHER" id="PTHR45842">
    <property type="entry name" value="SYNAPTIC ADHESION-LIKE MOLECULE SALM"/>
    <property type="match status" value="1"/>
</dbReference>
<proteinExistence type="predicted"/>
<dbReference type="OMA" id="TWASVQK"/>
<dbReference type="PANTHER" id="PTHR45842:SF12">
    <property type="entry name" value="KEKKON 5, ISOFORM A"/>
    <property type="match status" value="1"/>
</dbReference>
<evidence type="ECO:0000256" key="3">
    <source>
        <dbReference type="ARBA" id="ARBA00022737"/>
    </source>
</evidence>
<feature type="transmembrane region" description="Helical" evidence="5">
    <location>
        <begin position="36"/>
        <end position="60"/>
    </location>
</feature>
<dbReference type="Ensembl" id="ENSEBUT00000000483.1">
    <property type="protein sequence ID" value="ENSEBUP00000000194.1"/>
    <property type="gene ID" value="ENSEBUG00000000363.1"/>
</dbReference>
<dbReference type="Proteomes" id="UP000694388">
    <property type="component" value="Unplaced"/>
</dbReference>
<organism evidence="7 8">
    <name type="scientific">Eptatretus burgeri</name>
    <name type="common">Inshore hagfish</name>
    <dbReference type="NCBI Taxonomy" id="7764"/>
    <lineage>
        <taxon>Eukaryota</taxon>
        <taxon>Metazoa</taxon>
        <taxon>Chordata</taxon>
        <taxon>Craniata</taxon>
        <taxon>Vertebrata</taxon>
        <taxon>Cyclostomata</taxon>
        <taxon>Myxini</taxon>
        <taxon>Myxiniformes</taxon>
        <taxon>Myxinidae</taxon>
        <taxon>Eptatretinae</taxon>
        <taxon>Eptatretus</taxon>
    </lineage>
</organism>
<keyword evidence="1" id="KW-0433">Leucine-rich repeat</keyword>
<dbReference type="SMART" id="SM00369">
    <property type="entry name" value="LRR_TYP"/>
    <property type="match status" value="9"/>
</dbReference>
<keyword evidence="2" id="KW-0732">Signal</keyword>
<evidence type="ECO:0000256" key="1">
    <source>
        <dbReference type="ARBA" id="ARBA00022614"/>
    </source>
</evidence>